<keyword evidence="9 12" id="KW-0472">Membrane</keyword>
<proteinExistence type="inferred from homology"/>
<evidence type="ECO:0000313" key="16">
    <source>
        <dbReference type="Proteomes" id="UP000239209"/>
    </source>
</evidence>
<dbReference type="Gene3D" id="1.20.1560.10">
    <property type="entry name" value="ABC transporter type 1, transmembrane domain"/>
    <property type="match status" value="1"/>
</dbReference>
<dbReference type="SUPFAM" id="SSF90123">
    <property type="entry name" value="ABC transporter transmembrane region"/>
    <property type="match status" value="1"/>
</dbReference>
<dbReference type="GO" id="GO:0005886">
    <property type="term" value="C:plasma membrane"/>
    <property type="evidence" value="ECO:0007669"/>
    <property type="project" value="UniProtKB-SubCell"/>
</dbReference>
<protein>
    <submittedName>
        <fullName evidence="15">ATP-binding cassette subfamily B protein</fullName>
    </submittedName>
</protein>
<feature type="compositionally biased region" description="Low complexity" evidence="11">
    <location>
        <begin position="156"/>
        <end position="172"/>
    </location>
</feature>
<evidence type="ECO:0000259" key="13">
    <source>
        <dbReference type="PROSITE" id="PS50893"/>
    </source>
</evidence>
<dbReference type="FunFam" id="3.40.50.300:FF:000221">
    <property type="entry name" value="Multidrug ABC transporter ATP-binding protein"/>
    <property type="match status" value="1"/>
</dbReference>
<evidence type="ECO:0000313" key="15">
    <source>
        <dbReference type="EMBL" id="PRY30162.1"/>
    </source>
</evidence>
<dbReference type="SUPFAM" id="SSF52540">
    <property type="entry name" value="P-loop containing nucleoside triphosphate hydrolases"/>
    <property type="match status" value="1"/>
</dbReference>
<dbReference type="InterPro" id="IPR039421">
    <property type="entry name" value="Type_1_exporter"/>
</dbReference>
<sequence length="798" mass="85498">MQDANPPAANPHTADPRGVTPQHADPQDVDPRGVSPQDADPQDVGPQDVGPQDVGPRDADLRDVSQSAGNPHDPDARDGDLRDADLRDADLRDADLRDADLRGADSGHADLRVGSPGVDPPGVGSPGVDPRATVESPGSEGRDPLPPGDPPGDPSGGRSAAGEPSGAPPAAGTELSGEDAGELQLPYWLTSTEEAANTSFARMCRRLPRLLRAAWALAWQASRRTTIAVVVLQVLGGLASAAGLISVVGVFDGLLREGPTPERVRAAVPSLVLLVFAVAVRGALSSAAAAANGRLSPRVYEAAEMRLLDLTTSVGLSTFDDPGWRDAMERARDRGINAAQMLVDRAIELGTNFIGLAAAAGVLGVLHPVLLPLLVVSVVPIAWAAVRSARLGYRQQLRFIAVWRRQRMLAHLLAAREPAAELRAFTVRGYLLAEIKRLLSAATVQEIKLAERQVRTTMVGNTLSGIATGLTYAVLLWLLWTGRMELAAGGAAAYAISMGISKLTELAYSANRVFEQGLYFADFQGFCEMSKARDESGTGRAAPAGFAEIRLDGVTFAYPDAERPAVQEVSMTLRRGEIIALVGENGSGKSTLAGLLAGLYQPQTGRITWDGRDLRTCDPESIRRRVAVVMQEPTRWPLSARVNITIGRYERSTHLPEVHAAARAGDAHEFVMELPRQYETLLSRHFTDGADLSGGQWQRLAVSRAFYRDAALLICDEPTANLDARAEHEVYLRLRDLAAGRTVVLITHRMASVREADRIYVLDHGSVVEEGDHRTLMAAEGIYAQLFTLQASAYQPAS</sequence>
<dbReference type="EMBL" id="PVZG01000005">
    <property type="protein sequence ID" value="PRY30162.1"/>
    <property type="molecule type" value="Genomic_DNA"/>
</dbReference>
<evidence type="ECO:0000256" key="12">
    <source>
        <dbReference type="SAM" id="Phobius"/>
    </source>
</evidence>
<comment type="similarity">
    <text evidence="10">Belongs to the ABC transporter superfamily. Siderophore-Fe(3+) uptake transporter (SIUT) (TC 3.A.1.21) family.</text>
</comment>
<dbReference type="PANTHER" id="PTHR24221">
    <property type="entry name" value="ATP-BINDING CASSETTE SUB-FAMILY B"/>
    <property type="match status" value="1"/>
</dbReference>
<keyword evidence="3" id="KW-1003">Cell membrane</keyword>
<evidence type="ECO:0000256" key="10">
    <source>
        <dbReference type="ARBA" id="ARBA00023455"/>
    </source>
</evidence>
<dbReference type="Proteomes" id="UP000239209">
    <property type="component" value="Unassembled WGS sequence"/>
</dbReference>
<dbReference type="Pfam" id="PF00005">
    <property type="entry name" value="ABC_tran"/>
    <property type="match status" value="1"/>
</dbReference>
<keyword evidence="16" id="KW-1185">Reference proteome</keyword>
<dbReference type="PROSITE" id="PS00211">
    <property type="entry name" value="ABC_TRANSPORTER_1"/>
    <property type="match status" value="1"/>
</dbReference>
<dbReference type="RefSeq" id="WP_106126814.1">
    <property type="nucleotide sequence ID" value="NZ_PVZG01000005.1"/>
</dbReference>
<dbReference type="GO" id="GO:0016887">
    <property type="term" value="F:ATP hydrolysis activity"/>
    <property type="evidence" value="ECO:0007669"/>
    <property type="project" value="InterPro"/>
</dbReference>
<feature type="transmembrane region" description="Helical" evidence="12">
    <location>
        <begin position="458"/>
        <end position="480"/>
    </location>
</feature>
<feature type="transmembrane region" description="Helical" evidence="12">
    <location>
        <begin position="369"/>
        <end position="386"/>
    </location>
</feature>
<evidence type="ECO:0000256" key="2">
    <source>
        <dbReference type="ARBA" id="ARBA00022448"/>
    </source>
</evidence>
<dbReference type="InterPro" id="IPR003593">
    <property type="entry name" value="AAA+_ATPase"/>
</dbReference>
<evidence type="ECO:0000259" key="14">
    <source>
        <dbReference type="PROSITE" id="PS50929"/>
    </source>
</evidence>
<dbReference type="InterPro" id="IPR017871">
    <property type="entry name" value="ABC_transporter-like_CS"/>
</dbReference>
<dbReference type="Gene3D" id="3.40.50.300">
    <property type="entry name" value="P-loop containing nucleotide triphosphate hydrolases"/>
    <property type="match status" value="1"/>
</dbReference>
<feature type="transmembrane region" description="Helical" evidence="12">
    <location>
        <begin position="227"/>
        <end position="251"/>
    </location>
</feature>
<gene>
    <name evidence="15" type="ORF">CLV70_105332</name>
</gene>
<name>A0A2T0S9T3_9ACTN</name>
<evidence type="ECO:0000256" key="9">
    <source>
        <dbReference type="ARBA" id="ARBA00023136"/>
    </source>
</evidence>
<evidence type="ECO:0000256" key="4">
    <source>
        <dbReference type="ARBA" id="ARBA00022519"/>
    </source>
</evidence>
<feature type="compositionally biased region" description="Pro residues" evidence="11">
    <location>
        <begin position="144"/>
        <end position="153"/>
    </location>
</feature>
<feature type="compositionally biased region" description="Basic and acidic residues" evidence="11">
    <location>
        <begin position="72"/>
        <end position="111"/>
    </location>
</feature>
<dbReference type="SMART" id="SM00382">
    <property type="entry name" value="AAA"/>
    <property type="match status" value="1"/>
</dbReference>
<feature type="transmembrane region" description="Helical" evidence="12">
    <location>
        <begin position="271"/>
        <end position="291"/>
    </location>
</feature>
<dbReference type="OrthoDB" id="9806127at2"/>
<dbReference type="GO" id="GO:0005524">
    <property type="term" value="F:ATP binding"/>
    <property type="evidence" value="ECO:0007669"/>
    <property type="project" value="UniProtKB-KW"/>
</dbReference>
<comment type="subcellular location">
    <subcellularLocation>
        <location evidence="1">Cell inner membrane</location>
        <topology evidence="1">Multi-pass membrane protein</topology>
    </subcellularLocation>
</comment>
<dbReference type="Gene3D" id="2.160.20.80">
    <property type="entry name" value="E3 ubiquitin-protein ligase SopA"/>
    <property type="match status" value="1"/>
</dbReference>
<dbReference type="InterPro" id="IPR011527">
    <property type="entry name" value="ABC1_TM_dom"/>
</dbReference>
<dbReference type="InterPro" id="IPR036640">
    <property type="entry name" value="ABC1_TM_sf"/>
</dbReference>
<organism evidence="15 16">
    <name type="scientific">Pseudosporangium ferrugineum</name>
    <dbReference type="NCBI Taxonomy" id="439699"/>
    <lineage>
        <taxon>Bacteria</taxon>
        <taxon>Bacillati</taxon>
        <taxon>Actinomycetota</taxon>
        <taxon>Actinomycetes</taxon>
        <taxon>Micromonosporales</taxon>
        <taxon>Micromonosporaceae</taxon>
        <taxon>Pseudosporangium</taxon>
    </lineage>
</organism>
<accession>A0A2T0S9T3</accession>
<feature type="compositionally biased region" description="Low complexity" evidence="11">
    <location>
        <begin position="113"/>
        <end position="130"/>
    </location>
</feature>
<dbReference type="Pfam" id="PF00805">
    <property type="entry name" value="Pentapeptide"/>
    <property type="match status" value="1"/>
</dbReference>
<evidence type="ECO:0000256" key="1">
    <source>
        <dbReference type="ARBA" id="ARBA00004429"/>
    </source>
</evidence>
<evidence type="ECO:0000256" key="7">
    <source>
        <dbReference type="ARBA" id="ARBA00022840"/>
    </source>
</evidence>
<dbReference type="AlphaFoldDB" id="A0A2T0S9T3"/>
<feature type="region of interest" description="Disordered" evidence="11">
    <location>
        <begin position="1"/>
        <end position="179"/>
    </location>
</feature>
<dbReference type="SUPFAM" id="SSF141571">
    <property type="entry name" value="Pentapeptide repeat-like"/>
    <property type="match status" value="1"/>
</dbReference>
<dbReference type="GO" id="GO:0140359">
    <property type="term" value="F:ABC-type transporter activity"/>
    <property type="evidence" value="ECO:0007669"/>
    <property type="project" value="InterPro"/>
</dbReference>
<dbReference type="PROSITE" id="PS50929">
    <property type="entry name" value="ABC_TM1F"/>
    <property type="match status" value="1"/>
</dbReference>
<dbReference type="PANTHER" id="PTHR24221:SF646">
    <property type="entry name" value="HAEMOLYSIN SECRETION ATP-BINDING PROTEIN"/>
    <property type="match status" value="1"/>
</dbReference>
<evidence type="ECO:0000256" key="3">
    <source>
        <dbReference type="ARBA" id="ARBA00022475"/>
    </source>
</evidence>
<evidence type="ECO:0000256" key="8">
    <source>
        <dbReference type="ARBA" id="ARBA00022989"/>
    </source>
</evidence>
<keyword evidence="4" id="KW-0997">Cell inner membrane</keyword>
<evidence type="ECO:0000256" key="6">
    <source>
        <dbReference type="ARBA" id="ARBA00022741"/>
    </source>
</evidence>
<keyword evidence="6" id="KW-0547">Nucleotide-binding</keyword>
<feature type="domain" description="ABC transporter" evidence="13">
    <location>
        <begin position="549"/>
        <end position="789"/>
    </location>
</feature>
<keyword evidence="8 12" id="KW-1133">Transmembrane helix</keyword>
<keyword evidence="2" id="KW-0813">Transport</keyword>
<comment type="caution">
    <text evidence="15">The sequence shown here is derived from an EMBL/GenBank/DDBJ whole genome shotgun (WGS) entry which is preliminary data.</text>
</comment>
<reference evidence="15 16" key="1">
    <citation type="submission" date="2018-03" db="EMBL/GenBank/DDBJ databases">
        <title>Genomic Encyclopedia of Archaeal and Bacterial Type Strains, Phase II (KMG-II): from individual species to whole genera.</title>
        <authorList>
            <person name="Goeker M."/>
        </authorList>
    </citation>
    <scope>NUCLEOTIDE SEQUENCE [LARGE SCALE GENOMIC DNA]</scope>
    <source>
        <strain evidence="15 16">DSM 45348</strain>
    </source>
</reference>
<keyword evidence="5 12" id="KW-0812">Transmembrane</keyword>
<evidence type="ECO:0000256" key="5">
    <source>
        <dbReference type="ARBA" id="ARBA00022692"/>
    </source>
</evidence>
<feature type="transmembrane region" description="Helical" evidence="12">
    <location>
        <begin position="342"/>
        <end position="363"/>
    </location>
</feature>
<dbReference type="InterPro" id="IPR003439">
    <property type="entry name" value="ABC_transporter-like_ATP-bd"/>
</dbReference>
<keyword evidence="7 15" id="KW-0067">ATP-binding</keyword>
<dbReference type="GO" id="GO:0034040">
    <property type="term" value="F:ATPase-coupled lipid transmembrane transporter activity"/>
    <property type="evidence" value="ECO:0007669"/>
    <property type="project" value="TreeGrafter"/>
</dbReference>
<dbReference type="InterPro" id="IPR027417">
    <property type="entry name" value="P-loop_NTPase"/>
</dbReference>
<dbReference type="PROSITE" id="PS50893">
    <property type="entry name" value="ABC_TRANSPORTER_2"/>
    <property type="match status" value="1"/>
</dbReference>
<feature type="domain" description="ABC transmembrane type-1" evidence="14">
    <location>
        <begin position="227"/>
        <end position="515"/>
    </location>
</feature>
<evidence type="ECO:0000256" key="11">
    <source>
        <dbReference type="SAM" id="MobiDB-lite"/>
    </source>
</evidence>
<dbReference type="InterPro" id="IPR001646">
    <property type="entry name" value="5peptide_repeat"/>
</dbReference>